<feature type="transmembrane region" description="Helical" evidence="6">
    <location>
        <begin position="444"/>
        <end position="464"/>
    </location>
</feature>
<accession>A0A7W6K205</accession>
<feature type="transmembrane region" description="Helical" evidence="6">
    <location>
        <begin position="270"/>
        <end position="297"/>
    </location>
</feature>
<feature type="transmembrane region" description="Helical" evidence="6">
    <location>
        <begin position="227"/>
        <end position="250"/>
    </location>
</feature>
<feature type="transmembrane region" description="Helical" evidence="6">
    <location>
        <begin position="326"/>
        <end position="349"/>
    </location>
</feature>
<evidence type="ECO:0000256" key="4">
    <source>
        <dbReference type="ARBA" id="ARBA00022989"/>
    </source>
</evidence>
<dbReference type="PANTHER" id="PTHR30287">
    <property type="entry name" value="MEMBRANE COMPONENT OF PREDICTED ABC SUPERFAMILY METABOLITE UPTAKE TRANSPORTER"/>
    <property type="match status" value="1"/>
</dbReference>
<sequence length="802" mass="85532">MMVASFSALLSHWRRHPFQLAMLLLGLCLATALWSGVQAINTEARASYDRAGALIGQDRFDTLTERDGGEIDQETYIALRRAGWRVSPVVEGNWRVEGQRLRLIGIEPVSMPADGTAAGLAGAGALVDFITPPGFVQVAPSVLETLRGVDTPPLRVSADLLPGMAIADIGIAQRLLGKQGRVSRLILLPEQPMGVPALSEVAPSLVLHKPQAGGDISRLTDSFHLNLTAFGFLAFMVGLFIVYSTVGLAFEQRRPTFRTLRSLGLSTRLLMALTLAEITGFALVAGVIGLGLGYFVAAALMPGVAGTLNALYGAAVEGSLAFRPQWVLSGLAIALGGALLSAAESLWQLSRLPLLAPAQPRAWAQASRRVLLLQSVAAVALLVGAAALALSGAGLLAGFAVLAGLLLGAALLWPGLLFAFVSLAGRWAMRPMAQWFWADTRQQVPGLSLAVMALLIAFAANVGVSTMVASFRATFTGWLDQRLAAELYVTARSEAEARDVALWLKPKVDALLPIVNADAELAGQPGQVYGVADHPTYRDHWPLLQARPDVWDRVKAGEGILVNEQLFRRNHMALGDRLSLPGSTALPIAGVYSDYGNPTGQVMIGLDLFDRLFPAAQHLRFGVRALPDAVPALIEGLESQFGLGSMQVTDQAAIKRRSLAIFEQTFAVTAALNILTLGTAGIALFASMTTLSGMRLPQLAPVWAMGARRGTLARLELIRTLLLVVATLVLAIPVGIALAWVLLAIVNVEAFGWRLPLRLFPLDWLRLAGFAVVASLVSVAFPLLRLARITPSDLLKVFANER</sequence>
<dbReference type="RefSeq" id="WP_183792475.1">
    <property type="nucleotide sequence ID" value="NZ_JACIDU010000008.1"/>
</dbReference>
<feature type="transmembrane region" description="Helical" evidence="6">
    <location>
        <begin position="666"/>
        <end position="686"/>
    </location>
</feature>
<dbReference type="InterPro" id="IPR003838">
    <property type="entry name" value="ABC3_permease_C"/>
</dbReference>
<evidence type="ECO:0000256" key="3">
    <source>
        <dbReference type="ARBA" id="ARBA00022692"/>
    </source>
</evidence>
<evidence type="ECO:0000256" key="2">
    <source>
        <dbReference type="ARBA" id="ARBA00022475"/>
    </source>
</evidence>
<dbReference type="PANTHER" id="PTHR30287:SF2">
    <property type="entry name" value="BLL1001 PROTEIN"/>
    <property type="match status" value="1"/>
</dbReference>
<keyword evidence="4 6" id="KW-1133">Transmembrane helix</keyword>
<gene>
    <name evidence="9" type="ORF">GGQ66_002261</name>
</gene>
<proteinExistence type="predicted"/>
<dbReference type="EMBL" id="JACIDU010000008">
    <property type="protein sequence ID" value="MBB4103693.1"/>
    <property type="molecule type" value="Genomic_DNA"/>
</dbReference>
<feature type="transmembrane region" description="Helical" evidence="6">
    <location>
        <begin position="396"/>
        <end position="423"/>
    </location>
</feature>
<keyword evidence="2" id="KW-1003">Cell membrane</keyword>
<evidence type="ECO:0000259" key="7">
    <source>
        <dbReference type="Pfam" id="PF02687"/>
    </source>
</evidence>
<feature type="transmembrane region" description="Helical" evidence="6">
    <location>
        <begin position="370"/>
        <end position="390"/>
    </location>
</feature>
<evidence type="ECO:0000256" key="1">
    <source>
        <dbReference type="ARBA" id="ARBA00004651"/>
    </source>
</evidence>
<keyword evidence="5 6" id="KW-0472">Membrane</keyword>
<name>A0A7W6K205_9HYPH</name>
<dbReference type="Proteomes" id="UP000584824">
    <property type="component" value="Unassembled WGS sequence"/>
</dbReference>
<keyword evidence="10" id="KW-1185">Reference proteome</keyword>
<feature type="transmembrane region" description="Helical" evidence="6">
    <location>
        <begin position="721"/>
        <end position="745"/>
    </location>
</feature>
<evidence type="ECO:0000259" key="8">
    <source>
        <dbReference type="Pfam" id="PF12704"/>
    </source>
</evidence>
<evidence type="ECO:0000313" key="10">
    <source>
        <dbReference type="Proteomes" id="UP000584824"/>
    </source>
</evidence>
<keyword evidence="3 6" id="KW-0812">Transmembrane</keyword>
<feature type="domain" description="ABC3 transporter permease C-terminal" evidence="7">
    <location>
        <begin position="229"/>
        <end position="353"/>
    </location>
</feature>
<dbReference type="InterPro" id="IPR038766">
    <property type="entry name" value="Membrane_comp_ABC_pdt"/>
</dbReference>
<feature type="domain" description="MacB-like periplasmic core" evidence="8">
    <location>
        <begin position="449"/>
        <end position="611"/>
    </location>
</feature>
<dbReference type="InterPro" id="IPR025857">
    <property type="entry name" value="MacB_PCD"/>
</dbReference>
<evidence type="ECO:0000256" key="6">
    <source>
        <dbReference type="SAM" id="Phobius"/>
    </source>
</evidence>
<dbReference type="GO" id="GO:0005886">
    <property type="term" value="C:plasma membrane"/>
    <property type="evidence" value="ECO:0007669"/>
    <property type="project" value="UniProtKB-SubCell"/>
</dbReference>
<reference evidence="9 10" key="1">
    <citation type="submission" date="2020-08" db="EMBL/GenBank/DDBJ databases">
        <title>Genomic Encyclopedia of Type Strains, Phase IV (KMG-IV): sequencing the most valuable type-strain genomes for metagenomic binning, comparative biology and taxonomic classification.</title>
        <authorList>
            <person name="Goeker M."/>
        </authorList>
    </citation>
    <scope>NUCLEOTIDE SEQUENCE [LARGE SCALE GENOMIC DNA]</scope>
    <source>
        <strain evidence="9 10">DSM 26385</strain>
    </source>
</reference>
<evidence type="ECO:0000256" key="5">
    <source>
        <dbReference type="ARBA" id="ARBA00023136"/>
    </source>
</evidence>
<comment type="subcellular location">
    <subcellularLocation>
        <location evidence="1">Cell membrane</location>
        <topology evidence="1">Multi-pass membrane protein</topology>
    </subcellularLocation>
</comment>
<feature type="transmembrane region" description="Helical" evidence="6">
    <location>
        <begin position="765"/>
        <end position="784"/>
    </location>
</feature>
<evidence type="ECO:0000313" key="9">
    <source>
        <dbReference type="EMBL" id="MBB4103693.1"/>
    </source>
</evidence>
<dbReference type="AlphaFoldDB" id="A0A7W6K205"/>
<comment type="caution">
    <text evidence="9">The sequence shown here is derived from an EMBL/GenBank/DDBJ whole genome shotgun (WGS) entry which is preliminary data.</text>
</comment>
<protein>
    <submittedName>
        <fullName evidence="9">Putative ABC transport system permease protein</fullName>
    </submittedName>
</protein>
<feature type="domain" description="ABC3 transporter permease C-terminal" evidence="7">
    <location>
        <begin position="674"/>
        <end position="791"/>
    </location>
</feature>
<organism evidence="9 10">
    <name type="scientific">Allorhizobium borbori</name>
    <dbReference type="NCBI Taxonomy" id="485907"/>
    <lineage>
        <taxon>Bacteria</taxon>
        <taxon>Pseudomonadati</taxon>
        <taxon>Pseudomonadota</taxon>
        <taxon>Alphaproteobacteria</taxon>
        <taxon>Hyphomicrobiales</taxon>
        <taxon>Rhizobiaceae</taxon>
        <taxon>Rhizobium/Agrobacterium group</taxon>
        <taxon>Allorhizobium</taxon>
    </lineage>
</organism>
<dbReference type="Pfam" id="PF02687">
    <property type="entry name" value="FtsX"/>
    <property type="match status" value="2"/>
</dbReference>
<dbReference type="Pfam" id="PF12704">
    <property type="entry name" value="MacB_PCD"/>
    <property type="match status" value="1"/>
</dbReference>